<gene>
    <name evidence="2" type="ORF">MUK42_34647</name>
</gene>
<evidence type="ECO:0000313" key="3">
    <source>
        <dbReference type="Proteomes" id="UP001055439"/>
    </source>
</evidence>
<dbReference type="Proteomes" id="UP001055439">
    <property type="component" value="Chromosome 6"/>
</dbReference>
<proteinExistence type="predicted"/>
<protein>
    <submittedName>
        <fullName evidence="2">Uncharacterized protein</fullName>
    </submittedName>
</protein>
<dbReference type="AlphaFoldDB" id="A0A9E7GLB5"/>
<accession>A0A9E7GLB5</accession>
<sequence>MDGQISAVGLVISLMRFRAFGRTPKDNPVNSTTILILRPKPQGQHGKIVCHHAQWAKQGRKHCGPSNSEPTRSPVRAEAGDV</sequence>
<evidence type="ECO:0000256" key="1">
    <source>
        <dbReference type="SAM" id="MobiDB-lite"/>
    </source>
</evidence>
<evidence type="ECO:0000313" key="2">
    <source>
        <dbReference type="EMBL" id="URE13278.1"/>
    </source>
</evidence>
<reference evidence="2" key="1">
    <citation type="submission" date="2022-05" db="EMBL/GenBank/DDBJ databases">
        <title>The Musa troglodytarum L. genome provides insights into the mechanism of non-climacteric behaviour and enrichment of carotenoids.</title>
        <authorList>
            <person name="Wang J."/>
        </authorList>
    </citation>
    <scope>NUCLEOTIDE SEQUENCE</scope>
    <source>
        <tissue evidence="2">Leaf</tissue>
    </source>
</reference>
<keyword evidence="3" id="KW-1185">Reference proteome</keyword>
<dbReference type="EMBL" id="CP097508">
    <property type="protein sequence ID" value="URE13278.1"/>
    <property type="molecule type" value="Genomic_DNA"/>
</dbReference>
<feature type="region of interest" description="Disordered" evidence="1">
    <location>
        <begin position="59"/>
        <end position="82"/>
    </location>
</feature>
<name>A0A9E7GLB5_9LILI</name>
<organism evidence="2 3">
    <name type="scientific">Musa troglodytarum</name>
    <name type="common">fe'i banana</name>
    <dbReference type="NCBI Taxonomy" id="320322"/>
    <lineage>
        <taxon>Eukaryota</taxon>
        <taxon>Viridiplantae</taxon>
        <taxon>Streptophyta</taxon>
        <taxon>Embryophyta</taxon>
        <taxon>Tracheophyta</taxon>
        <taxon>Spermatophyta</taxon>
        <taxon>Magnoliopsida</taxon>
        <taxon>Liliopsida</taxon>
        <taxon>Zingiberales</taxon>
        <taxon>Musaceae</taxon>
        <taxon>Musa</taxon>
    </lineage>
</organism>